<dbReference type="Pfam" id="PF00521">
    <property type="entry name" value="DNA_topoisoIV"/>
    <property type="match status" value="1"/>
</dbReference>
<comment type="function">
    <text evidence="7">Topoisomerase IV is essential for chromosome segregation. It relaxes supercoiled DNA. Performs the decatenation events required during the replication of a circular DNA molecule.</text>
</comment>
<comment type="subcellular location">
    <subcellularLocation>
        <location evidence="7">Cell membrane</location>
        <topology evidence="7">Peripheral membrane protein</topology>
    </subcellularLocation>
</comment>
<evidence type="ECO:0000256" key="2">
    <source>
        <dbReference type="ARBA" id="ARBA00022475"/>
    </source>
</evidence>
<dbReference type="InterPro" id="IPR013758">
    <property type="entry name" value="Topo_IIA_A/C_ab"/>
</dbReference>
<dbReference type="HAMAP" id="MF_00936">
    <property type="entry name" value="ParC_type1"/>
    <property type="match status" value="1"/>
</dbReference>
<keyword evidence="2 7" id="KW-1003">Cell membrane</keyword>
<reference evidence="10 11" key="1">
    <citation type="submission" date="2015-03" db="EMBL/GenBank/DDBJ databases">
        <title>Draft Genome Sequences of Agrobacterium nepotum Strain 39/7T (= CFBP 7436T = LMG 26435T) and Agrobacterium sp. Strain KFB 330 (= CFBP 8308 = LMG 28674).</title>
        <authorList>
            <person name="Kuzmanovic N."/>
            <person name="Pulawska J."/>
            <person name="Obradovic A."/>
        </authorList>
    </citation>
    <scope>NUCLEOTIDE SEQUENCE [LARGE SCALE GENOMIC DNA]</scope>
    <source>
        <strain evidence="10 11">39/7</strain>
    </source>
</reference>
<evidence type="ECO:0000256" key="5">
    <source>
        <dbReference type="ARBA" id="ARBA00023136"/>
    </source>
</evidence>
<keyword evidence="5 7" id="KW-0472">Membrane</keyword>
<dbReference type="Gene3D" id="3.90.199.10">
    <property type="entry name" value="Topoisomerase II, domain 5"/>
    <property type="match status" value="1"/>
</dbReference>
<dbReference type="Pfam" id="PF03989">
    <property type="entry name" value="DNA_gyraseA_C"/>
    <property type="match status" value="3"/>
</dbReference>
<comment type="caution">
    <text evidence="10">The sequence shown here is derived from an EMBL/GenBank/DDBJ whole genome shotgun (WGS) entry which is preliminary data.</text>
</comment>
<protein>
    <recommendedName>
        <fullName evidence="7">DNA topoisomerase 4 subunit A</fullName>
        <ecNumber evidence="7">5.6.2.2</ecNumber>
    </recommendedName>
    <alternativeName>
        <fullName evidence="7">Topoisomerase IV subunit A</fullName>
    </alternativeName>
</protein>
<evidence type="ECO:0000256" key="8">
    <source>
        <dbReference type="PROSITE-ProRule" id="PRU01384"/>
    </source>
</evidence>
<proteinExistence type="inferred from homology"/>
<dbReference type="CDD" id="cd00187">
    <property type="entry name" value="TOP4c"/>
    <property type="match status" value="1"/>
</dbReference>
<name>A0ABR5CWX4_9HYPH</name>
<dbReference type="InterPro" id="IPR002205">
    <property type="entry name" value="Topo_IIA_dom_A"/>
</dbReference>
<evidence type="ECO:0000256" key="4">
    <source>
        <dbReference type="ARBA" id="ARBA00023125"/>
    </source>
</evidence>
<comment type="similarity">
    <text evidence="7">Belongs to the type II topoisomerase GyrA/ParC subunit family. ParC type 1 subfamily.</text>
</comment>
<dbReference type="NCBIfam" id="TIGR01062">
    <property type="entry name" value="parC_Gneg"/>
    <property type="match status" value="1"/>
</dbReference>
<keyword evidence="11" id="KW-1185">Reference proteome</keyword>
<feature type="site" description="Transition state stabilizer" evidence="7">
    <location>
        <position position="128"/>
    </location>
</feature>
<comment type="catalytic activity">
    <reaction evidence="1 7 8">
        <text>ATP-dependent breakage, passage and rejoining of double-stranded DNA.</text>
        <dbReference type="EC" id="5.6.2.2"/>
    </reaction>
</comment>
<dbReference type="SUPFAM" id="SSF56719">
    <property type="entry name" value="Type II DNA topoisomerase"/>
    <property type="match status" value="1"/>
</dbReference>
<dbReference type="InterPro" id="IPR050220">
    <property type="entry name" value="Type_II_DNA_Topoisomerases"/>
</dbReference>
<dbReference type="Gene3D" id="1.10.268.10">
    <property type="entry name" value="Topoisomerase, domain 3"/>
    <property type="match status" value="1"/>
</dbReference>
<feature type="domain" description="Topo IIA-type catalytic" evidence="9">
    <location>
        <begin position="41"/>
        <end position="505"/>
    </location>
</feature>
<feature type="site" description="Interaction with DNA" evidence="7">
    <location>
        <position position="87"/>
    </location>
</feature>
<feature type="site" description="Interaction with DNA" evidence="7">
    <location>
        <position position="85"/>
    </location>
</feature>
<accession>A0ABR5CWX4</accession>
<dbReference type="Gene3D" id="2.120.10.90">
    <property type="entry name" value="DNA gyrase/topoisomerase IV, subunit A, C-terminal"/>
    <property type="match status" value="1"/>
</dbReference>
<evidence type="ECO:0000313" key="11">
    <source>
        <dbReference type="Proteomes" id="UP000052068"/>
    </source>
</evidence>
<dbReference type="RefSeq" id="WP_045016797.1">
    <property type="nucleotide sequence ID" value="NZ_JWJH01000002.1"/>
</dbReference>
<dbReference type="InterPro" id="IPR013760">
    <property type="entry name" value="Topo_IIA-like_dom_sf"/>
</dbReference>
<keyword evidence="6 7" id="KW-0413">Isomerase</keyword>
<evidence type="ECO:0000313" key="10">
    <source>
        <dbReference type="EMBL" id="KJF69338.1"/>
    </source>
</evidence>
<sequence length="750" mass="82940">MGKNLVPPSGGEENIHPVDLKAALEERYLAYALSTIMHRALPDVRDGLKPVHRRIIHAMSEMGIRPNSAFKKCARIVGDVIGKFHPHGDQSVYDALVRLAQDFSQRYPIVDGQGNFGNIDGDGAAAYRYTEARMTDVAALLLEGISEDAVDFRATYNEEDEEPVVLPGAFPNLLANGASGIAVGMATSIPPHNAHELCDAALHLIKHPDATVEKLVEFIPGPDLPTGGVIVESRESILDAYKTGRGGFRVRAKWETEDLGRGGYQIVITEIPFQVQKSRLIEKIAELLLSRRLPLLEDVRDESAEDVRIVLVPKNRTVDATLLMESLFRLSDLESRLPLNMNVLSLGKVPKVMALNEVLSEWLAHRKDVLVRRSRHRLAAIDRRLEILGGLLVAYLNLDEVIRIIREEDEPKQVMMAKWSLTDNQAEAILNMRLRNLRKLEEFEIRKEFAELSSEKAEIEGLLASDEKQWQTVAWEIGEVKKKYAKATEIGRRRTQFADAPDADIEAIQQAMIEKEPVTIVISQKGWIRALKGHMSDTSALTFKEGDGPKLAFPAQTTDKLLLLTTGGKAYTLGADKLPGGRGHGEPIRIMVDMENDQDILTAFVHDPSRKLLLVSTGGNGFIVAESEMVANTRKGKQIMNVAMPDEAKLAVPVTGDHVAVVGENRKLLAFPLSQVPEMSRGKGVRLQRYKDGGVVDVKCFALAEGLSWSDTAGRLFNKVGEELREWLAERATVGRTVPKGFPRSGKFGG</sequence>
<dbReference type="SUPFAM" id="SSF101904">
    <property type="entry name" value="GyrA/ParC C-terminal domain-like"/>
    <property type="match status" value="1"/>
</dbReference>
<keyword evidence="4 7" id="KW-0238">DNA-binding</keyword>
<dbReference type="InterPro" id="IPR035516">
    <property type="entry name" value="Gyrase/topoIV_suA_C"/>
</dbReference>
<gene>
    <name evidence="7" type="primary">parC</name>
    <name evidence="10" type="ORF">RS75_01860</name>
</gene>
<dbReference type="EMBL" id="JWJH01000002">
    <property type="protein sequence ID" value="KJF69338.1"/>
    <property type="molecule type" value="Genomic_DNA"/>
</dbReference>
<feature type="active site" description="O-(5'-phospho-DNA)-tyrosine intermediate" evidence="7 8">
    <location>
        <position position="129"/>
    </location>
</feature>
<dbReference type="Proteomes" id="UP000052068">
    <property type="component" value="Unassembled WGS sequence"/>
</dbReference>
<evidence type="ECO:0000256" key="7">
    <source>
        <dbReference type="HAMAP-Rule" id="MF_00936"/>
    </source>
</evidence>
<feature type="site" description="Interaction with DNA" evidence="7">
    <location>
        <position position="49"/>
    </location>
</feature>
<keyword evidence="3 7" id="KW-0799">Topoisomerase</keyword>
<dbReference type="InterPro" id="IPR006691">
    <property type="entry name" value="GyrA/parC_rep"/>
</dbReference>
<organism evidence="10 11">
    <name type="scientific">Rhizobium nepotum 39/7</name>
    <dbReference type="NCBI Taxonomy" id="1368418"/>
    <lineage>
        <taxon>Bacteria</taxon>
        <taxon>Pseudomonadati</taxon>
        <taxon>Pseudomonadota</taxon>
        <taxon>Alphaproteobacteria</taxon>
        <taxon>Hyphomicrobiales</taxon>
        <taxon>Rhizobiaceae</taxon>
        <taxon>Rhizobium/Agrobacterium group</taxon>
        <taxon>Rhizobium</taxon>
    </lineage>
</organism>
<dbReference type="NCBIfam" id="NF004044">
    <property type="entry name" value="PRK05561.1"/>
    <property type="match status" value="1"/>
</dbReference>
<dbReference type="InterPro" id="IPR013757">
    <property type="entry name" value="Topo_IIA_A_a_sf"/>
</dbReference>
<dbReference type="Gene3D" id="3.30.1360.40">
    <property type="match status" value="1"/>
</dbReference>
<dbReference type="EC" id="5.6.2.2" evidence="7"/>
<dbReference type="InterPro" id="IPR005742">
    <property type="entry name" value="TopoIV_A_Gneg"/>
</dbReference>
<evidence type="ECO:0000256" key="6">
    <source>
        <dbReference type="ARBA" id="ARBA00023235"/>
    </source>
</evidence>
<comment type="subunit">
    <text evidence="7">Heterotetramer composed of ParC and ParE.</text>
</comment>
<dbReference type="PANTHER" id="PTHR43493">
    <property type="entry name" value="DNA GYRASE/TOPOISOMERASE SUBUNIT A"/>
    <property type="match status" value="1"/>
</dbReference>
<evidence type="ECO:0000256" key="3">
    <source>
        <dbReference type="ARBA" id="ARBA00023029"/>
    </source>
</evidence>
<evidence type="ECO:0000259" key="9">
    <source>
        <dbReference type="PROSITE" id="PS52040"/>
    </source>
</evidence>
<dbReference type="PROSITE" id="PS52040">
    <property type="entry name" value="TOPO_IIA"/>
    <property type="match status" value="1"/>
</dbReference>
<dbReference type="SMART" id="SM00434">
    <property type="entry name" value="TOP4c"/>
    <property type="match status" value="1"/>
</dbReference>
<evidence type="ECO:0000256" key="1">
    <source>
        <dbReference type="ARBA" id="ARBA00000185"/>
    </source>
</evidence>
<dbReference type="PANTHER" id="PTHR43493:SF1">
    <property type="entry name" value="DNA TOPOISOMERASE 4 SUBUNIT A"/>
    <property type="match status" value="1"/>
</dbReference>